<comment type="subcellular location">
    <subcellularLocation>
        <location evidence="1">Cell membrane</location>
        <topology evidence="1">Multi-pass membrane protein</topology>
    </subcellularLocation>
</comment>
<feature type="transmembrane region" description="Helical" evidence="7">
    <location>
        <begin position="191"/>
        <end position="210"/>
    </location>
</feature>
<gene>
    <name evidence="9" type="ORF">AF332_04945</name>
</gene>
<evidence type="ECO:0000256" key="6">
    <source>
        <dbReference type="ARBA" id="ARBA00023136"/>
    </source>
</evidence>
<dbReference type="RefSeq" id="WP_053433590.1">
    <property type="nucleotide sequence ID" value="NZ_LGUF01000007.1"/>
</dbReference>
<reference evidence="10" key="1">
    <citation type="submission" date="2015-07" db="EMBL/GenBank/DDBJ databases">
        <title>Fjat-10036 dsm4.</title>
        <authorList>
            <person name="Liu B."/>
            <person name="Wang J."/>
            <person name="Zhu Y."/>
            <person name="Liu G."/>
            <person name="Chen Q."/>
            <person name="Chen Z."/>
            <person name="Lan J."/>
            <person name="Che J."/>
            <person name="Ge C."/>
            <person name="Shi H."/>
            <person name="Pan Z."/>
            <person name="Liu X."/>
        </authorList>
    </citation>
    <scope>NUCLEOTIDE SEQUENCE [LARGE SCALE GENOMIC DNA]</scope>
    <source>
        <strain evidence="10">DSM 4</strain>
    </source>
</reference>
<feature type="transmembrane region" description="Helical" evidence="7">
    <location>
        <begin position="154"/>
        <end position="171"/>
    </location>
</feature>
<comment type="caution">
    <text evidence="9">The sequence shown here is derived from an EMBL/GenBank/DDBJ whole genome shotgun (WGS) entry which is preliminary data.</text>
</comment>
<keyword evidence="4 7" id="KW-0812">Transmembrane</keyword>
<dbReference type="GO" id="GO:0009246">
    <property type="term" value="P:enterobacterial common antigen biosynthetic process"/>
    <property type="evidence" value="ECO:0007669"/>
    <property type="project" value="TreeGrafter"/>
</dbReference>
<proteinExistence type="inferred from homology"/>
<evidence type="ECO:0000256" key="7">
    <source>
        <dbReference type="SAM" id="Phobius"/>
    </source>
</evidence>
<evidence type="ECO:0000256" key="2">
    <source>
        <dbReference type="ARBA" id="ARBA00007400"/>
    </source>
</evidence>
<dbReference type="InterPro" id="IPR002656">
    <property type="entry name" value="Acyl_transf_3_dom"/>
</dbReference>
<dbReference type="PANTHER" id="PTHR40074">
    <property type="entry name" value="O-ACETYLTRANSFERASE WECH"/>
    <property type="match status" value="1"/>
</dbReference>
<evidence type="ECO:0000313" key="9">
    <source>
        <dbReference type="EMBL" id="KON86237.1"/>
    </source>
</evidence>
<feature type="transmembrane region" description="Helical" evidence="7">
    <location>
        <begin position="279"/>
        <end position="302"/>
    </location>
</feature>
<dbReference type="Pfam" id="PF01757">
    <property type="entry name" value="Acyl_transf_3"/>
    <property type="match status" value="1"/>
</dbReference>
<dbReference type="EMBL" id="LGUF01000007">
    <property type="protein sequence ID" value="KON86237.1"/>
    <property type="molecule type" value="Genomic_DNA"/>
</dbReference>
<dbReference type="PATRIC" id="fig|1459.3.peg.1035"/>
<dbReference type="OrthoDB" id="65129at2"/>
<evidence type="ECO:0000256" key="4">
    <source>
        <dbReference type="ARBA" id="ARBA00022692"/>
    </source>
</evidence>
<protein>
    <recommendedName>
        <fullName evidence="8">Acyltransferase 3 domain-containing protein</fullName>
    </recommendedName>
</protein>
<keyword evidence="10" id="KW-1185">Reference proteome</keyword>
<comment type="similarity">
    <text evidence="2">Belongs to the acyltransferase 3 family.</text>
</comment>
<keyword evidence="6 7" id="KW-0472">Membrane</keyword>
<feature type="domain" description="Acyltransferase 3" evidence="8">
    <location>
        <begin position="10"/>
        <end position="329"/>
    </location>
</feature>
<dbReference type="AlphaFoldDB" id="A0A0M0G9L9"/>
<accession>A0A0M0G9L9</accession>
<evidence type="ECO:0000256" key="5">
    <source>
        <dbReference type="ARBA" id="ARBA00022989"/>
    </source>
</evidence>
<keyword evidence="5 7" id="KW-1133">Transmembrane helix</keyword>
<dbReference type="GO" id="GO:0005886">
    <property type="term" value="C:plasma membrane"/>
    <property type="evidence" value="ECO:0007669"/>
    <property type="project" value="UniProtKB-SubCell"/>
</dbReference>
<dbReference type="STRING" id="1459.AF332_04945"/>
<feature type="transmembrane region" description="Helical" evidence="7">
    <location>
        <begin position="12"/>
        <end position="33"/>
    </location>
</feature>
<evidence type="ECO:0000256" key="3">
    <source>
        <dbReference type="ARBA" id="ARBA00022475"/>
    </source>
</evidence>
<feature type="transmembrane region" description="Helical" evidence="7">
    <location>
        <begin position="45"/>
        <end position="67"/>
    </location>
</feature>
<organism evidence="9 10">
    <name type="scientific">Sporosarcina globispora</name>
    <name type="common">Bacillus globisporus</name>
    <dbReference type="NCBI Taxonomy" id="1459"/>
    <lineage>
        <taxon>Bacteria</taxon>
        <taxon>Bacillati</taxon>
        <taxon>Bacillota</taxon>
        <taxon>Bacilli</taxon>
        <taxon>Bacillales</taxon>
        <taxon>Caryophanaceae</taxon>
        <taxon>Sporosarcina</taxon>
    </lineage>
</organism>
<dbReference type="PANTHER" id="PTHR40074:SF2">
    <property type="entry name" value="O-ACETYLTRANSFERASE WECH"/>
    <property type="match status" value="1"/>
</dbReference>
<evidence type="ECO:0000256" key="1">
    <source>
        <dbReference type="ARBA" id="ARBA00004651"/>
    </source>
</evidence>
<feature type="transmembrane region" description="Helical" evidence="7">
    <location>
        <begin position="251"/>
        <end position="267"/>
    </location>
</feature>
<dbReference type="GO" id="GO:0016413">
    <property type="term" value="F:O-acetyltransferase activity"/>
    <property type="evidence" value="ECO:0007669"/>
    <property type="project" value="TreeGrafter"/>
</dbReference>
<name>A0A0M0G9L9_SPOGL</name>
<feature type="transmembrane region" description="Helical" evidence="7">
    <location>
        <begin position="87"/>
        <end position="108"/>
    </location>
</feature>
<feature type="transmembrane region" description="Helical" evidence="7">
    <location>
        <begin position="128"/>
        <end position="147"/>
    </location>
</feature>
<keyword evidence="3" id="KW-1003">Cell membrane</keyword>
<evidence type="ECO:0000259" key="8">
    <source>
        <dbReference type="Pfam" id="PF01757"/>
    </source>
</evidence>
<feature type="transmembrane region" description="Helical" evidence="7">
    <location>
        <begin position="308"/>
        <end position="330"/>
    </location>
</feature>
<evidence type="ECO:0000313" key="10">
    <source>
        <dbReference type="Proteomes" id="UP000037109"/>
    </source>
</evidence>
<feature type="transmembrane region" description="Helical" evidence="7">
    <location>
        <begin position="222"/>
        <end position="239"/>
    </location>
</feature>
<dbReference type="Proteomes" id="UP000037109">
    <property type="component" value="Unassembled WGS sequence"/>
</dbReference>
<sequence>MSTTRGHISEIHILRAIGCLFVVAVHVSGSFYYEQGETYNEFTLFINQISRFGTPMFALISGFLLFYQARFKGFDLHRFATSRFTKIGLPFLFWSVFYLLFTYLVLGVNPFESGKKQFLVNFIFGNAYYHLYFMSIVFQFYLLFPLLQAVKSKMIWPVLLIGAVCINYYFVKLFNPGEFEGILGSILSQRAFLPSWIFYFIFGGFLAYFWEPLSAFSKKYKILLGIAVLIITVAAVWEYKTMGSTPSNRVTNMVNIPIITLFVIGIGEQIQKIRWLNSFFTQIGTLSMAIYLVHPFVLYSFIQIAPDFVWKTALFPFVYALILLGSIAMVKAIQLIPLNQYILTVPVIKKQKRNTTVKTSALRVKSNFP</sequence>